<sequence>MLLYLFTILIALTPTIEGLAEPTKICGNDDCSAKLFTAVATRDYPPNHEEFINVKINDTITVYAIKFSNRPDIAEGVNGEGIRGKFYITYVEREAYFFFLSHVVKNNVEMSEVAQSSIPGVPKLVKKHPANPYLWRDYNVRAAELNEKVEVEMAPDPNEKKSHHHHHGHDHHHHHGHDHSHDGHDHTHDHKELPKTEEHHLWLIH</sequence>
<feature type="compositionally biased region" description="Basic residues" evidence="3">
    <location>
        <begin position="161"/>
        <end position="178"/>
    </location>
</feature>
<reference evidence="7" key="1">
    <citation type="submission" date="2022-11" db="UniProtKB">
        <authorList>
            <consortium name="WormBaseParasite"/>
        </authorList>
    </citation>
    <scope>IDENTIFICATION</scope>
</reference>
<evidence type="ECO:0000256" key="4">
    <source>
        <dbReference type="SAM" id="SignalP"/>
    </source>
</evidence>
<feature type="signal peptide" evidence="4">
    <location>
        <begin position="1"/>
        <end position="18"/>
    </location>
</feature>
<feature type="compositionally biased region" description="Basic and acidic residues" evidence="3">
    <location>
        <begin position="179"/>
        <end position="205"/>
    </location>
</feature>
<dbReference type="WBParaSite" id="PDA_v2.g14290.t1">
    <property type="protein sequence ID" value="PDA_v2.g14290.t1"/>
    <property type="gene ID" value="PDA_v2.g14290"/>
</dbReference>
<evidence type="ECO:0000256" key="2">
    <source>
        <dbReference type="PROSITE-ProRule" id="PRU00192"/>
    </source>
</evidence>
<protein>
    <submittedName>
        <fullName evidence="7">SH3 domain-containing protein</fullName>
    </submittedName>
</protein>
<dbReference type="Gene3D" id="2.30.30.40">
    <property type="entry name" value="SH3 Domains"/>
    <property type="match status" value="1"/>
</dbReference>
<evidence type="ECO:0000313" key="7">
    <source>
        <dbReference type="WBParaSite" id="PDA_v2.g14290.t1"/>
    </source>
</evidence>
<keyword evidence="1 2" id="KW-0728">SH3 domain</keyword>
<feature type="region of interest" description="Disordered" evidence="3">
    <location>
        <begin position="156"/>
        <end position="205"/>
    </location>
</feature>
<dbReference type="AlphaFoldDB" id="A0A914PHM5"/>
<dbReference type="Proteomes" id="UP000887578">
    <property type="component" value="Unplaced"/>
</dbReference>
<evidence type="ECO:0000313" key="6">
    <source>
        <dbReference type="Proteomes" id="UP000887578"/>
    </source>
</evidence>
<dbReference type="InterPro" id="IPR036028">
    <property type="entry name" value="SH3-like_dom_sf"/>
</dbReference>
<accession>A0A914PHM5</accession>
<feature type="domain" description="SH3" evidence="5">
    <location>
        <begin position="33"/>
        <end position="96"/>
    </location>
</feature>
<organism evidence="6 7">
    <name type="scientific">Panagrolaimus davidi</name>
    <dbReference type="NCBI Taxonomy" id="227884"/>
    <lineage>
        <taxon>Eukaryota</taxon>
        <taxon>Metazoa</taxon>
        <taxon>Ecdysozoa</taxon>
        <taxon>Nematoda</taxon>
        <taxon>Chromadorea</taxon>
        <taxon>Rhabditida</taxon>
        <taxon>Tylenchina</taxon>
        <taxon>Panagrolaimomorpha</taxon>
        <taxon>Panagrolaimoidea</taxon>
        <taxon>Panagrolaimidae</taxon>
        <taxon>Panagrolaimus</taxon>
    </lineage>
</organism>
<proteinExistence type="predicted"/>
<dbReference type="PROSITE" id="PS50002">
    <property type="entry name" value="SH3"/>
    <property type="match status" value="1"/>
</dbReference>
<evidence type="ECO:0000256" key="1">
    <source>
        <dbReference type="ARBA" id="ARBA00022443"/>
    </source>
</evidence>
<keyword evidence="6" id="KW-1185">Reference proteome</keyword>
<dbReference type="InterPro" id="IPR001452">
    <property type="entry name" value="SH3_domain"/>
</dbReference>
<evidence type="ECO:0000256" key="3">
    <source>
        <dbReference type="SAM" id="MobiDB-lite"/>
    </source>
</evidence>
<dbReference type="SUPFAM" id="SSF50044">
    <property type="entry name" value="SH3-domain"/>
    <property type="match status" value="1"/>
</dbReference>
<name>A0A914PHM5_9BILA</name>
<keyword evidence="4" id="KW-0732">Signal</keyword>
<evidence type="ECO:0000259" key="5">
    <source>
        <dbReference type="PROSITE" id="PS50002"/>
    </source>
</evidence>
<feature type="chain" id="PRO_5037825143" evidence="4">
    <location>
        <begin position="19"/>
        <end position="205"/>
    </location>
</feature>